<dbReference type="Gene3D" id="2.40.10.10">
    <property type="entry name" value="Trypsin-like serine proteases"/>
    <property type="match status" value="2"/>
</dbReference>
<dbReference type="EMBL" id="GL732601">
    <property type="protein sequence ID" value="EFX72192.1"/>
    <property type="molecule type" value="Genomic_DNA"/>
</dbReference>
<feature type="domain" description="Peptidase S1" evidence="1">
    <location>
        <begin position="10"/>
        <end position="98"/>
    </location>
</feature>
<dbReference type="PANTHER" id="PTHR24258">
    <property type="entry name" value="SERINE PROTEASE-RELATED"/>
    <property type="match status" value="1"/>
</dbReference>
<dbReference type="HOGENOM" id="CLU_2266420_0_0_1"/>
<proteinExistence type="predicted"/>
<dbReference type="InterPro" id="IPR043504">
    <property type="entry name" value="Peptidase_S1_PA_chymotrypsin"/>
</dbReference>
<organism evidence="2 3">
    <name type="scientific">Daphnia pulex</name>
    <name type="common">Water flea</name>
    <dbReference type="NCBI Taxonomy" id="6669"/>
    <lineage>
        <taxon>Eukaryota</taxon>
        <taxon>Metazoa</taxon>
        <taxon>Ecdysozoa</taxon>
        <taxon>Arthropoda</taxon>
        <taxon>Crustacea</taxon>
        <taxon>Branchiopoda</taxon>
        <taxon>Diplostraca</taxon>
        <taxon>Cladocera</taxon>
        <taxon>Anomopoda</taxon>
        <taxon>Daphniidae</taxon>
        <taxon>Daphnia</taxon>
    </lineage>
</organism>
<dbReference type="PhylomeDB" id="E9H7H5"/>
<dbReference type="PANTHER" id="PTHR24258:SF140">
    <property type="entry name" value="BCDNA.GH08420-RELATED"/>
    <property type="match status" value="1"/>
</dbReference>
<accession>E9H7H5</accession>
<dbReference type="OrthoDB" id="536948at2759"/>
<dbReference type="InterPro" id="IPR001254">
    <property type="entry name" value="Trypsin_dom"/>
</dbReference>
<evidence type="ECO:0000313" key="2">
    <source>
        <dbReference type="EMBL" id="EFX72192.1"/>
    </source>
</evidence>
<dbReference type="GO" id="GO:0006508">
    <property type="term" value="P:proteolysis"/>
    <property type="evidence" value="ECO:0007669"/>
    <property type="project" value="InterPro"/>
</dbReference>
<evidence type="ECO:0000259" key="1">
    <source>
        <dbReference type="Pfam" id="PF00089"/>
    </source>
</evidence>
<dbReference type="GO" id="GO:0004252">
    <property type="term" value="F:serine-type endopeptidase activity"/>
    <property type="evidence" value="ECO:0007669"/>
    <property type="project" value="InterPro"/>
</dbReference>
<dbReference type="OMA" id="VHERYNQ"/>
<dbReference type="KEGG" id="dpx:DAPPUDRAFT_254630"/>
<sequence length="103" mass="11226">MEDFPKGLYVLRVGDYNTEDSDVEEEQFTVERMHFHEEFGQGGHLNNDIALIRIKKKSNQGIRFGSHVQPICLPSPSTEYVAGMNCTIAGCGSPGQPGAGLGV</sequence>
<dbReference type="AlphaFoldDB" id="E9H7H5"/>
<evidence type="ECO:0000313" key="3">
    <source>
        <dbReference type="Proteomes" id="UP000000305"/>
    </source>
</evidence>
<dbReference type="SUPFAM" id="SSF50494">
    <property type="entry name" value="Trypsin-like serine proteases"/>
    <property type="match status" value="1"/>
</dbReference>
<gene>
    <name evidence="2" type="ORF">DAPPUDRAFT_254630</name>
</gene>
<dbReference type="eggNOG" id="KOG3627">
    <property type="taxonomic scope" value="Eukaryota"/>
</dbReference>
<keyword evidence="3" id="KW-1185">Reference proteome</keyword>
<dbReference type="InParanoid" id="E9H7H5"/>
<dbReference type="Proteomes" id="UP000000305">
    <property type="component" value="Unassembled WGS sequence"/>
</dbReference>
<protein>
    <recommendedName>
        <fullName evidence="1">Peptidase S1 domain-containing protein</fullName>
    </recommendedName>
</protein>
<dbReference type="Pfam" id="PF00089">
    <property type="entry name" value="Trypsin"/>
    <property type="match status" value="1"/>
</dbReference>
<dbReference type="InterPro" id="IPR009003">
    <property type="entry name" value="Peptidase_S1_PA"/>
</dbReference>
<reference evidence="2 3" key="1">
    <citation type="journal article" date="2011" name="Science">
        <title>The ecoresponsive genome of Daphnia pulex.</title>
        <authorList>
            <person name="Colbourne J.K."/>
            <person name="Pfrender M.E."/>
            <person name="Gilbert D."/>
            <person name="Thomas W.K."/>
            <person name="Tucker A."/>
            <person name="Oakley T.H."/>
            <person name="Tokishita S."/>
            <person name="Aerts A."/>
            <person name="Arnold G.J."/>
            <person name="Basu M.K."/>
            <person name="Bauer D.J."/>
            <person name="Caceres C.E."/>
            <person name="Carmel L."/>
            <person name="Casola C."/>
            <person name="Choi J.H."/>
            <person name="Detter J.C."/>
            <person name="Dong Q."/>
            <person name="Dusheyko S."/>
            <person name="Eads B.D."/>
            <person name="Frohlich T."/>
            <person name="Geiler-Samerotte K.A."/>
            <person name="Gerlach D."/>
            <person name="Hatcher P."/>
            <person name="Jogdeo S."/>
            <person name="Krijgsveld J."/>
            <person name="Kriventseva E.V."/>
            <person name="Kultz D."/>
            <person name="Laforsch C."/>
            <person name="Lindquist E."/>
            <person name="Lopez J."/>
            <person name="Manak J.R."/>
            <person name="Muller J."/>
            <person name="Pangilinan J."/>
            <person name="Patwardhan R.P."/>
            <person name="Pitluck S."/>
            <person name="Pritham E.J."/>
            <person name="Rechtsteiner A."/>
            <person name="Rho M."/>
            <person name="Rogozin I.B."/>
            <person name="Sakarya O."/>
            <person name="Salamov A."/>
            <person name="Schaack S."/>
            <person name="Shapiro H."/>
            <person name="Shiga Y."/>
            <person name="Skalitzky C."/>
            <person name="Smith Z."/>
            <person name="Souvorov A."/>
            <person name="Sung W."/>
            <person name="Tang Z."/>
            <person name="Tsuchiya D."/>
            <person name="Tu H."/>
            <person name="Vos H."/>
            <person name="Wang M."/>
            <person name="Wolf Y.I."/>
            <person name="Yamagata H."/>
            <person name="Yamada T."/>
            <person name="Ye Y."/>
            <person name="Shaw J.R."/>
            <person name="Andrews J."/>
            <person name="Crease T.J."/>
            <person name="Tang H."/>
            <person name="Lucas S.M."/>
            <person name="Robertson H.M."/>
            <person name="Bork P."/>
            <person name="Koonin E.V."/>
            <person name="Zdobnov E.M."/>
            <person name="Grigoriev I.V."/>
            <person name="Lynch M."/>
            <person name="Boore J.L."/>
        </authorList>
    </citation>
    <scope>NUCLEOTIDE SEQUENCE [LARGE SCALE GENOMIC DNA]</scope>
</reference>
<name>E9H7H5_DAPPU</name>